<organism evidence="1 2">
    <name type="scientific">Vibrio tapetis subsp. tapetis</name>
    <dbReference type="NCBI Taxonomy" id="1671868"/>
    <lineage>
        <taxon>Bacteria</taxon>
        <taxon>Pseudomonadati</taxon>
        <taxon>Pseudomonadota</taxon>
        <taxon>Gammaproteobacteria</taxon>
        <taxon>Vibrionales</taxon>
        <taxon>Vibrionaceae</taxon>
        <taxon>Vibrio</taxon>
    </lineage>
</organism>
<reference evidence="1 2" key="1">
    <citation type="submission" date="2017-10" db="EMBL/GenBank/DDBJ databases">
        <authorList>
            <person name="Banno H."/>
            <person name="Chua N.-H."/>
        </authorList>
    </citation>
    <scope>NUCLEOTIDE SEQUENCE [LARGE SCALE GENOMIC DNA]</scope>
    <source>
        <strain evidence="1">Vibrio tapetis CECT4600</strain>
    </source>
</reference>
<name>A0A2N8ZN77_9VIBR</name>
<evidence type="ECO:0000313" key="2">
    <source>
        <dbReference type="Proteomes" id="UP000235828"/>
    </source>
</evidence>
<sequence length="212" mass="24708">MLKDLVIQGLNAFQTDCLLLCQSHYPTVHNKGMSNHHLGLAFARRMSSQFTHFDHRNYFEAIDSGHGETQPSHFRVSSELGTVWVHSHHLINASKSCRKNILEDINLWQAEYGYSIQPNDLLVVISDHWFSRNKASRELFSWWNESIPDDNHLYIQQGINHSECAASLRTDLERHFDLTPCYIKYSHPLLKPQSKNSVKKYIQLYSIIEWQG</sequence>
<dbReference type="OrthoDB" id="5888987at2"/>
<dbReference type="RefSeq" id="WP_102525384.1">
    <property type="nucleotide sequence ID" value="NZ_LT960612.1"/>
</dbReference>
<protein>
    <submittedName>
        <fullName evidence="1">Uncharacterized protein</fullName>
    </submittedName>
</protein>
<gene>
    <name evidence="1" type="ORF">VTAP4600_B1760</name>
</gene>
<accession>A0A2N8ZN77</accession>
<dbReference type="Proteomes" id="UP000235828">
    <property type="component" value="Chromosome B"/>
</dbReference>
<evidence type="ECO:0000313" key="1">
    <source>
        <dbReference type="EMBL" id="SON53371.1"/>
    </source>
</evidence>
<dbReference type="AlphaFoldDB" id="A0A2N8ZN77"/>
<keyword evidence="2" id="KW-1185">Reference proteome</keyword>
<dbReference type="KEGG" id="vta:B1760"/>
<proteinExistence type="predicted"/>
<dbReference type="EMBL" id="LT960612">
    <property type="protein sequence ID" value="SON53371.1"/>
    <property type="molecule type" value="Genomic_DNA"/>
</dbReference>